<dbReference type="AlphaFoldDB" id="A0A673Z735"/>
<dbReference type="OMA" id="HHAQNVV"/>
<reference evidence="1" key="1">
    <citation type="submission" date="2025-08" db="UniProtKB">
        <authorList>
            <consortium name="Ensembl"/>
        </authorList>
    </citation>
    <scope>IDENTIFICATION</scope>
</reference>
<proteinExistence type="predicted"/>
<dbReference type="Proteomes" id="UP000472277">
    <property type="component" value="Chromosome 14"/>
</dbReference>
<dbReference type="GeneTree" id="ENSGT01110000267310"/>
<evidence type="ECO:0000313" key="1">
    <source>
        <dbReference type="Ensembl" id="ENSSTUP00000042538.1"/>
    </source>
</evidence>
<protein>
    <submittedName>
        <fullName evidence="1">Uncharacterized protein</fullName>
    </submittedName>
</protein>
<dbReference type="InParanoid" id="A0A673Z735"/>
<keyword evidence="2" id="KW-1185">Reference proteome</keyword>
<evidence type="ECO:0000313" key="2">
    <source>
        <dbReference type="Proteomes" id="UP000472277"/>
    </source>
</evidence>
<name>A0A673Z735_SALTR</name>
<reference evidence="1" key="2">
    <citation type="submission" date="2025-09" db="UniProtKB">
        <authorList>
            <consortium name="Ensembl"/>
        </authorList>
    </citation>
    <scope>IDENTIFICATION</scope>
</reference>
<organism evidence="1 2">
    <name type="scientific">Salmo trutta</name>
    <name type="common">Brown trout</name>
    <dbReference type="NCBI Taxonomy" id="8032"/>
    <lineage>
        <taxon>Eukaryota</taxon>
        <taxon>Metazoa</taxon>
        <taxon>Chordata</taxon>
        <taxon>Craniata</taxon>
        <taxon>Vertebrata</taxon>
        <taxon>Euteleostomi</taxon>
        <taxon>Actinopterygii</taxon>
        <taxon>Neopterygii</taxon>
        <taxon>Teleostei</taxon>
        <taxon>Protacanthopterygii</taxon>
        <taxon>Salmoniformes</taxon>
        <taxon>Salmonidae</taxon>
        <taxon>Salmoninae</taxon>
        <taxon>Salmo</taxon>
    </lineage>
</organism>
<dbReference type="Ensembl" id="ENSSTUT00000044425.1">
    <property type="protein sequence ID" value="ENSSTUP00000042538.1"/>
    <property type="gene ID" value="ENSSTUG00000017990.1"/>
</dbReference>
<sequence length="254" mass="27715">VHPLNDVSTVVEDAPDVFSVHCAGEMGITIVPSISAGCADPLKRSHRREGIHYHIWLSGFVRGRELKMVEAREVLPVAPDVLEEVEGLLQPVGLIVFPDHHVVAATGHHKDNGRLTIKTLNPLSAFIPLTSNIKHTGSGEKTMRYSASQQVLISRRVVTLSDPPLPLFLHVNLDPKVGGYLLLCTVDQLVLIGSLKAGLHPLVLPKGLSMLIELLQNNTTQRTGSGQYTAIENVDLGPTPAALVYISNYWMIER</sequence>
<accession>A0A673Z735</accession>